<dbReference type="AlphaFoldDB" id="W4QGS8"/>
<dbReference type="GO" id="GO:0061710">
    <property type="term" value="F:L-threonylcarbamoyladenylate synthase"/>
    <property type="evidence" value="ECO:0007669"/>
    <property type="project" value="UniProtKB-EC"/>
</dbReference>
<evidence type="ECO:0000259" key="15">
    <source>
        <dbReference type="PROSITE" id="PS51163"/>
    </source>
</evidence>
<dbReference type="GO" id="GO:0005737">
    <property type="term" value="C:cytoplasm"/>
    <property type="evidence" value="ECO:0007669"/>
    <property type="project" value="UniProtKB-SubCell"/>
</dbReference>
<dbReference type="InterPro" id="IPR005145">
    <property type="entry name" value="Sua5_C"/>
</dbReference>
<feature type="binding site" evidence="14">
    <location>
        <position position="66"/>
    </location>
    <ligand>
        <name>ATP</name>
        <dbReference type="ChEBI" id="CHEBI:30616"/>
    </ligand>
</feature>
<keyword evidence="17" id="KW-1185">Reference proteome</keyword>
<evidence type="ECO:0000256" key="5">
    <source>
        <dbReference type="ARBA" id="ARBA00022490"/>
    </source>
</evidence>
<evidence type="ECO:0000256" key="10">
    <source>
        <dbReference type="ARBA" id="ARBA00022840"/>
    </source>
</evidence>
<feature type="binding site" evidence="14">
    <location>
        <position position="75"/>
    </location>
    <ligand>
        <name>L-threonine</name>
        <dbReference type="ChEBI" id="CHEBI:57926"/>
    </ligand>
</feature>
<feature type="binding site" evidence="14">
    <location>
        <position position="189"/>
    </location>
    <ligand>
        <name>L-threonine</name>
        <dbReference type="ChEBI" id="CHEBI:57926"/>
    </ligand>
</feature>
<organism evidence="16 17">
    <name type="scientific">Halalkalibacter hemicellulosilyticusJCM 9152</name>
    <dbReference type="NCBI Taxonomy" id="1236971"/>
    <lineage>
        <taxon>Bacteria</taxon>
        <taxon>Bacillati</taxon>
        <taxon>Bacillota</taxon>
        <taxon>Bacilli</taxon>
        <taxon>Bacillales</taxon>
        <taxon>Bacillaceae</taxon>
        <taxon>Halalkalibacter</taxon>
    </lineage>
</organism>
<feature type="binding site" evidence="14">
    <location>
        <position position="43"/>
    </location>
    <ligand>
        <name>L-threonine</name>
        <dbReference type="ChEBI" id="CHEBI:57926"/>
    </ligand>
</feature>
<evidence type="ECO:0000256" key="7">
    <source>
        <dbReference type="ARBA" id="ARBA00022694"/>
    </source>
</evidence>
<dbReference type="GO" id="GO:0000049">
    <property type="term" value="F:tRNA binding"/>
    <property type="evidence" value="ECO:0007669"/>
    <property type="project" value="TreeGrafter"/>
</dbReference>
<comment type="subcellular location">
    <subcellularLocation>
        <location evidence="1 13">Cytoplasm</location>
    </subcellularLocation>
</comment>
<evidence type="ECO:0000256" key="3">
    <source>
        <dbReference type="ARBA" id="ARBA00012584"/>
    </source>
</evidence>
<dbReference type="FunFam" id="3.40.50.11030:FF:000001">
    <property type="entry name" value="Threonylcarbamoyl-AMP synthase"/>
    <property type="match status" value="1"/>
</dbReference>
<keyword evidence="8 13" id="KW-0548">Nucleotidyltransferase</keyword>
<dbReference type="Gene3D" id="3.40.50.11030">
    <property type="entry name" value="Threonylcarbamoyl-AMP synthase, C-terminal domain"/>
    <property type="match status" value="1"/>
</dbReference>
<gene>
    <name evidence="16" type="ORF">JCM9152_2748</name>
</gene>
<dbReference type="InterPro" id="IPR010923">
    <property type="entry name" value="T(6)A37_SUA5"/>
</dbReference>
<feature type="binding site" evidence="14">
    <location>
        <position position="159"/>
    </location>
    <ligand>
        <name>ATP</name>
        <dbReference type="ChEBI" id="CHEBI:30616"/>
    </ligand>
</feature>
<evidence type="ECO:0000313" key="17">
    <source>
        <dbReference type="Proteomes" id="UP000018895"/>
    </source>
</evidence>
<dbReference type="FunFam" id="3.90.870.10:FF:000008">
    <property type="entry name" value="Threonylcarbamoyl-AMP synthase"/>
    <property type="match status" value="1"/>
</dbReference>
<protein>
    <recommendedName>
        <fullName evidence="4 13">Threonylcarbamoyl-AMP synthase</fullName>
        <shortName evidence="13">TC-AMP synthase</shortName>
        <ecNumber evidence="3 13">2.7.7.87</ecNumber>
    </recommendedName>
    <alternativeName>
        <fullName evidence="11 13">L-threonylcarbamoyladenylate synthase</fullName>
    </alternativeName>
</protein>
<feature type="domain" description="YrdC-like" evidence="15">
    <location>
        <begin position="21"/>
        <end position="207"/>
    </location>
</feature>
<feature type="binding site" evidence="14">
    <location>
        <position position="125"/>
    </location>
    <ligand>
        <name>ATP</name>
        <dbReference type="ChEBI" id="CHEBI:30616"/>
    </ligand>
</feature>
<dbReference type="OrthoDB" id="9814580at2"/>
<reference evidence="16" key="1">
    <citation type="journal article" date="2014" name="Genome Announc.">
        <title>Draft Genome Sequences of Three Alkaliphilic Bacillus Strains, Bacillus wakoensis JCM 9140T, Bacillus akibai JCM 9157T, and Bacillus hemicellulosilyticus JCM 9152T.</title>
        <authorList>
            <person name="Yuki M."/>
            <person name="Oshima K."/>
            <person name="Suda W."/>
            <person name="Oshida Y."/>
            <person name="Kitamura K."/>
            <person name="Iida T."/>
            <person name="Hattori M."/>
            <person name="Ohkuma M."/>
        </authorList>
    </citation>
    <scope>NUCLEOTIDE SEQUENCE [LARGE SCALE GENOMIC DNA]</scope>
    <source>
        <strain evidence="16">JCM 9152</strain>
    </source>
</reference>
<dbReference type="GO" id="GO:0006450">
    <property type="term" value="P:regulation of translational fidelity"/>
    <property type="evidence" value="ECO:0007669"/>
    <property type="project" value="TreeGrafter"/>
</dbReference>
<feature type="binding site" evidence="14">
    <location>
        <position position="151"/>
    </location>
    <ligand>
        <name>ATP</name>
        <dbReference type="ChEBI" id="CHEBI:30616"/>
    </ligand>
</feature>
<proteinExistence type="inferred from homology"/>
<dbReference type="NCBIfam" id="TIGR00057">
    <property type="entry name" value="L-threonylcarbamoyladenylate synthase"/>
    <property type="match status" value="1"/>
</dbReference>
<dbReference type="PIRSF" id="PIRSF004930">
    <property type="entry name" value="Tln_factor_SUA5"/>
    <property type="match status" value="1"/>
</dbReference>
<keyword evidence="7 13" id="KW-0819">tRNA processing</keyword>
<keyword evidence="9 13" id="KW-0547">Nucleotide-binding</keyword>
<dbReference type="EMBL" id="BAUU01000018">
    <property type="protein sequence ID" value="GAE31291.1"/>
    <property type="molecule type" value="Genomic_DNA"/>
</dbReference>
<evidence type="ECO:0000256" key="1">
    <source>
        <dbReference type="ARBA" id="ARBA00004496"/>
    </source>
</evidence>
<evidence type="ECO:0000313" key="16">
    <source>
        <dbReference type="EMBL" id="GAE31291.1"/>
    </source>
</evidence>
<evidence type="ECO:0000256" key="13">
    <source>
        <dbReference type="PIRNR" id="PIRNR004930"/>
    </source>
</evidence>
<evidence type="ECO:0000256" key="12">
    <source>
        <dbReference type="ARBA" id="ARBA00048366"/>
    </source>
</evidence>
<evidence type="ECO:0000256" key="11">
    <source>
        <dbReference type="ARBA" id="ARBA00029774"/>
    </source>
</evidence>
<feature type="binding site" evidence="14">
    <location>
        <position position="129"/>
    </location>
    <ligand>
        <name>L-threonine</name>
        <dbReference type="ChEBI" id="CHEBI:57926"/>
    </ligand>
</feature>
<accession>W4QGS8</accession>
<feature type="binding site" evidence="14">
    <location>
        <position position="70"/>
    </location>
    <ligand>
        <name>ATP</name>
        <dbReference type="ChEBI" id="CHEBI:30616"/>
    </ligand>
</feature>
<feature type="binding site" evidence="14">
    <location>
        <position position="149"/>
    </location>
    <ligand>
        <name>L-threonine</name>
        <dbReference type="ChEBI" id="CHEBI:57926"/>
    </ligand>
</feature>
<evidence type="ECO:0000256" key="14">
    <source>
        <dbReference type="PIRSR" id="PIRSR004930-1"/>
    </source>
</evidence>
<evidence type="ECO:0000256" key="6">
    <source>
        <dbReference type="ARBA" id="ARBA00022679"/>
    </source>
</evidence>
<evidence type="ECO:0000256" key="9">
    <source>
        <dbReference type="ARBA" id="ARBA00022741"/>
    </source>
</evidence>
<dbReference type="Pfam" id="PF01300">
    <property type="entry name" value="Sua5_yciO_yrdC"/>
    <property type="match status" value="1"/>
</dbReference>
<evidence type="ECO:0000256" key="4">
    <source>
        <dbReference type="ARBA" id="ARBA00015492"/>
    </source>
</evidence>
<dbReference type="InterPro" id="IPR017945">
    <property type="entry name" value="DHBP_synth_RibB-like_a/b_dom"/>
</dbReference>
<dbReference type="InterPro" id="IPR050156">
    <property type="entry name" value="TC-AMP_synthase_SUA5"/>
</dbReference>
<dbReference type="GO" id="GO:0008033">
    <property type="term" value="P:tRNA processing"/>
    <property type="evidence" value="ECO:0007669"/>
    <property type="project" value="UniProtKB-KW"/>
</dbReference>
<feature type="binding site" evidence="14">
    <location>
        <position position="203"/>
    </location>
    <ligand>
        <name>ATP</name>
        <dbReference type="ChEBI" id="CHEBI:30616"/>
    </ligand>
</feature>
<dbReference type="SUPFAM" id="SSF55821">
    <property type="entry name" value="YrdC/RibB"/>
    <property type="match status" value="1"/>
</dbReference>
<comment type="catalytic activity">
    <reaction evidence="12 13">
        <text>L-threonine + hydrogencarbonate + ATP = L-threonylcarbamoyladenylate + diphosphate + H2O</text>
        <dbReference type="Rhea" id="RHEA:36407"/>
        <dbReference type="ChEBI" id="CHEBI:15377"/>
        <dbReference type="ChEBI" id="CHEBI:17544"/>
        <dbReference type="ChEBI" id="CHEBI:30616"/>
        <dbReference type="ChEBI" id="CHEBI:33019"/>
        <dbReference type="ChEBI" id="CHEBI:57926"/>
        <dbReference type="ChEBI" id="CHEBI:73682"/>
        <dbReference type="EC" id="2.7.7.87"/>
    </reaction>
</comment>
<dbReference type="STRING" id="1236971.JCM9152_2748"/>
<comment type="function">
    <text evidence="13">Required for the formation of a threonylcarbamoyl group on adenosine at position 37 (t(6)A37) in tRNAs that read codons beginning with adenine.</text>
</comment>
<dbReference type="GO" id="GO:0003725">
    <property type="term" value="F:double-stranded RNA binding"/>
    <property type="evidence" value="ECO:0007669"/>
    <property type="project" value="UniProtKB-UniRule"/>
</dbReference>
<dbReference type="InterPro" id="IPR038385">
    <property type="entry name" value="Sua5/YwlC_C"/>
</dbReference>
<dbReference type="GO" id="GO:0005524">
    <property type="term" value="F:ATP binding"/>
    <property type="evidence" value="ECO:0007669"/>
    <property type="project" value="UniProtKB-UniRule"/>
</dbReference>
<keyword evidence="6 13" id="KW-0808">Transferase</keyword>
<sequence length="345" mass="37347">MSYKQTKRWIVDKEDQLLHKSSEIKEAALWIKKGEVIAFPTETVYGLGANALDEKAIQKIFQAKGRPSDNPLIVHIAKEEQLKDLVTDVPLVAKKLINAFWPGPLTIILKRTNSIAESVTAGLDTVGIRMPSHSIALSLIEAAGVPIAAPSANQSGKPSPTTANHVIHDLDGKIAGVVDGGVTGVGVESTVVDCSVDRVMLYRPGGVTKEEIEDVIGAIEVDPSLHAETEAPRSPGMKYTHYAPTGQLYIVSDCRKIKDYVQEARIKGHRVGVLTTEERVAEYDADIVVACGKRDDLSTVAQKLYDSLRAFDGQKAEIIYTEAFPKEGIGIAVMNRLEKAADGVI</sequence>
<dbReference type="InterPro" id="IPR006070">
    <property type="entry name" value="Sua5-like_dom"/>
</dbReference>
<feature type="binding site" evidence="14">
    <location>
        <position position="242"/>
    </location>
    <ligand>
        <name>ATP</name>
        <dbReference type="ChEBI" id="CHEBI:30616"/>
    </ligand>
</feature>
<keyword evidence="10 13" id="KW-0067">ATP-binding</keyword>
<comment type="similarity">
    <text evidence="2 13">Belongs to the SUA5 family.</text>
</comment>
<keyword evidence="5 13" id="KW-0963">Cytoplasm</keyword>
<evidence type="ECO:0000256" key="8">
    <source>
        <dbReference type="ARBA" id="ARBA00022695"/>
    </source>
</evidence>
<comment type="caution">
    <text evidence="16">The sequence shown here is derived from an EMBL/GenBank/DDBJ whole genome shotgun (WGS) entry which is preliminary data.</text>
</comment>
<dbReference type="PROSITE" id="PS51163">
    <property type="entry name" value="YRDC"/>
    <property type="match status" value="1"/>
</dbReference>
<name>W4QGS8_9BACI</name>
<dbReference type="Proteomes" id="UP000018895">
    <property type="component" value="Unassembled WGS sequence"/>
</dbReference>
<dbReference type="PANTHER" id="PTHR17490">
    <property type="entry name" value="SUA5"/>
    <property type="match status" value="1"/>
</dbReference>
<dbReference type="PANTHER" id="PTHR17490:SF16">
    <property type="entry name" value="THREONYLCARBAMOYL-AMP SYNTHASE"/>
    <property type="match status" value="1"/>
</dbReference>
<evidence type="ECO:0000256" key="2">
    <source>
        <dbReference type="ARBA" id="ARBA00007663"/>
    </source>
</evidence>
<dbReference type="EC" id="2.7.7.87" evidence="3 13"/>
<dbReference type="Pfam" id="PF03481">
    <property type="entry name" value="Sua5_C"/>
    <property type="match status" value="1"/>
</dbReference>
<dbReference type="Gene3D" id="3.90.870.10">
    <property type="entry name" value="DHBP synthase"/>
    <property type="match status" value="1"/>
</dbReference>